<organism evidence="1 5">
    <name type="scientific">Rotaria magnacalcarata</name>
    <dbReference type="NCBI Taxonomy" id="392030"/>
    <lineage>
        <taxon>Eukaryota</taxon>
        <taxon>Metazoa</taxon>
        <taxon>Spiralia</taxon>
        <taxon>Gnathifera</taxon>
        <taxon>Rotifera</taxon>
        <taxon>Eurotatoria</taxon>
        <taxon>Bdelloidea</taxon>
        <taxon>Philodinida</taxon>
        <taxon>Philodinidae</taxon>
        <taxon>Rotaria</taxon>
    </lineage>
</organism>
<evidence type="ECO:0000313" key="2">
    <source>
        <dbReference type="EMBL" id="CAF1657108.1"/>
    </source>
</evidence>
<dbReference type="AlphaFoldDB" id="A0A815IHS5"/>
<reference evidence="1" key="1">
    <citation type="submission" date="2021-02" db="EMBL/GenBank/DDBJ databases">
        <authorList>
            <person name="Nowell W R."/>
        </authorList>
    </citation>
    <scope>NUCLEOTIDE SEQUENCE</scope>
</reference>
<proteinExistence type="predicted"/>
<accession>A0A815IHS5</accession>
<dbReference type="EMBL" id="CAJOBH010003385">
    <property type="protein sequence ID" value="CAF3950222.1"/>
    <property type="molecule type" value="Genomic_DNA"/>
</dbReference>
<evidence type="ECO:0000313" key="5">
    <source>
        <dbReference type="Proteomes" id="UP000663855"/>
    </source>
</evidence>
<protein>
    <submittedName>
        <fullName evidence="1">Uncharacterized protein</fullName>
    </submittedName>
</protein>
<evidence type="ECO:0000313" key="3">
    <source>
        <dbReference type="EMBL" id="CAF3950222.1"/>
    </source>
</evidence>
<name>A0A815IHS5_9BILA</name>
<dbReference type="Gene3D" id="3.80.10.10">
    <property type="entry name" value="Ribonuclease Inhibitor"/>
    <property type="match status" value="1"/>
</dbReference>
<dbReference type="Proteomes" id="UP000681720">
    <property type="component" value="Unassembled WGS sequence"/>
</dbReference>
<dbReference type="InterPro" id="IPR032675">
    <property type="entry name" value="LRR_dom_sf"/>
</dbReference>
<dbReference type="SUPFAM" id="SSF52047">
    <property type="entry name" value="RNI-like"/>
    <property type="match status" value="1"/>
</dbReference>
<sequence length="140" mass="15438">MNEGVLANLLDGLCNNKALKKFIGAVNKLNNQHMECIGHSIQNDTALKELDLNQCDIDDEEAAHLTKCFSGSRLENLCLSLNSIGDHDCGSLLSFIPPTLKKLAITGNQITESSLQTILTSNRTLKIFWMNVNPVFGEDY</sequence>
<dbReference type="OrthoDB" id="8436363at2759"/>
<dbReference type="Proteomes" id="UP000681967">
    <property type="component" value="Unassembled WGS sequence"/>
</dbReference>
<dbReference type="Proteomes" id="UP000663834">
    <property type="component" value="Unassembled WGS sequence"/>
</dbReference>
<dbReference type="EMBL" id="CAJOBJ010005009">
    <property type="protein sequence ID" value="CAF4018345.1"/>
    <property type="molecule type" value="Genomic_DNA"/>
</dbReference>
<dbReference type="Proteomes" id="UP000663855">
    <property type="component" value="Unassembled WGS sequence"/>
</dbReference>
<dbReference type="EMBL" id="CAJNOV010009446">
    <property type="protein sequence ID" value="CAF1366110.1"/>
    <property type="molecule type" value="Genomic_DNA"/>
</dbReference>
<dbReference type="EMBL" id="CAJNOW010017388">
    <property type="protein sequence ID" value="CAF1657108.1"/>
    <property type="molecule type" value="Genomic_DNA"/>
</dbReference>
<evidence type="ECO:0000313" key="4">
    <source>
        <dbReference type="EMBL" id="CAF4018345.1"/>
    </source>
</evidence>
<gene>
    <name evidence="3" type="ORF">BYL167_LOCUS10989</name>
    <name evidence="1" type="ORF">CJN711_LOCUS20190</name>
    <name evidence="4" type="ORF">GIL414_LOCUS12716</name>
    <name evidence="2" type="ORF">KQP761_LOCUS31203</name>
</gene>
<comment type="caution">
    <text evidence="1">The sequence shown here is derived from an EMBL/GenBank/DDBJ whole genome shotgun (WGS) entry which is preliminary data.</text>
</comment>
<evidence type="ECO:0000313" key="1">
    <source>
        <dbReference type="EMBL" id="CAF1366110.1"/>
    </source>
</evidence>